<proteinExistence type="predicted"/>
<gene>
    <name evidence="1" type="ORF">S06H3_50681</name>
</gene>
<organism evidence="1">
    <name type="scientific">marine sediment metagenome</name>
    <dbReference type="NCBI Taxonomy" id="412755"/>
    <lineage>
        <taxon>unclassified sequences</taxon>
        <taxon>metagenomes</taxon>
        <taxon>ecological metagenomes</taxon>
    </lineage>
</organism>
<dbReference type="AlphaFoldDB" id="X1P0L8"/>
<name>X1P0L8_9ZZZZ</name>
<sequence length="153" mass="17721">KGILILSTSFYYPFRPVGPEHERLGQKDYWRFTPEGVKFLLRRFKILDMTLEGSPTTFRGIWTTAQKITDEPERTQIYLANTAYEQNIELNVVPPAYLYSSTKAKAEREAKIKAQSMVRRCLRHIAGSMLKKLTNTGIVKRIYRFLVDLSQGT</sequence>
<protein>
    <submittedName>
        <fullName evidence="1">Uncharacterized protein</fullName>
    </submittedName>
</protein>
<feature type="non-terminal residue" evidence="1">
    <location>
        <position position="1"/>
    </location>
</feature>
<reference evidence="1" key="1">
    <citation type="journal article" date="2014" name="Front. Microbiol.">
        <title>High frequency of phylogenetically diverse reductive dehalogenase-homologous genes in deep subseafloor sedimentary metagenomes.</title>
        <authorList>
            <person name="Kawai M."/>
            <person name="Futagami T."/>
            <person name="Toyoda A."/>
            <person name="Takaki Y."/>
            <person name="Nishi S."/>
            <person name="Hori S."/>
            <person name="Arai W."/>
            <person name="Tsubouchi T."/>
            <person name="Morono Y."/>
            <person name="Uchiyama I."/>
            <person name="Ito T."/>
            <person name="Fujiyama A."/>
            <person name="Inagaki F."/>
            <person name="Takami H."/>
        </authorList>
    </citation>
    <scope>NUCLEOTIDE SEQUENCE</scope>
    <source>
        <strain evidence="1">Expedition CK06-06</strain>
    </source>
</reference>
<accession>X1P0L8</accession>
<evidence type="ECO:0000313" key="1">
    <source>
        <dbReference type="EMBL" id="GAI32570.1"/>
    </source>
</evidence>
<comment type="caution">
    <text evidence="1">The sequence shown here is derived from an EMBL/GenBank/DDBJ whole genome shotgun (WGS) entry which is preliminary data.</text>
</comment>
<dbReference type="EMBL" id="BARV01032112">
    <property type="protein sequence ID" value="GAI32570.1"/>
    <property type="molecule type" value="Genomic_DNA"/>
</dbReference>